<keyword evidence="2" id="KW-1185">Reference proteome</keyword>
<name>A0A367YVC8_9ACTN</name>
<comment type="caution">
    <text evidence="1">The sequence shown here is derived from an EMBL/GenBank/DDBJ whole genome shotgun (WGS) entry which is preliminary data.</text>
</comment>
<reference evidence="1 2" key="1">
    <citation type="submission" date="2018-07" db="EMBL/GenBank/DDBJ databases">
        <title>Desertimonas flava gen. nov. sp. nov.</title>
        <authorList>
            <person name="Liu S."/>
        </authorList>
    </citation>
    <scope>NUCLEOTIDE SEQUENCE [LARGE SCALE GENOMIC DNA]</scope>
    <source>
        <strain evidence="1 2">16Sb5-5</strain>
    </source>
</reference>
<dbReference type="SUPFAM" id="SSF52540">
    <property type="entry name" value="P-loop containing nucleoside triphosphate hydrolases"/>
    <property type="match status" value="1"/>
</dbReference>
<evidence type="ECO:0000313" key="2">
    <source>
        <dbReference type="Proteomes" id="UP000252770"/>
    </source>
</evidence>
<dbReference type="InterPro" id="IPR027417">
    <property type="entry name" value="P-loop_NTPase"/>
</dbReference>
<dbReference type="AlphaFoldDB" id="A0A367YVC8"/>
<accession>A0A367YVC8</accession>
<dbReference type="Gene3D" id="3.40.50.300">
    <property type="entry name" value="P-loop containing nucleotide triphosphate hydrolases"/>
    <property type="match status" value="1"/>
</dbReference>
<evidence type="ECO:0000313" key="1">
    <source>
        <dbReference type="EMBL" id="RCK69814.1"/>
    </source>
</evidence>
<dbReference type="Proteomes" id="UP000252770">
    <property type="component" value="Unassembled WGS sequence"/>
</dbReference>
<sequence>MRTDPVPAGAARTGDLDPDRVARAKHAYTTRRVSTAGVTRVELEGVPAAGDLVLARVVSVGQHPRLELRDGRRASLFPGDDVVVCYGARYAPDQFHAGVPDDLAPCHLVAAGGLAGRVESAHDRMGSATTLEPTGLLLDAEGRRINLRSAALPPAPAPARRPVTVAVVGASMNAGKTTSAAHLVRGLRLAGLRVGAAKVTGTGAGGDVWLLGDAGADPVYDFTSAGVPTTYRTGPAEVRRIFTELTDRLAGDGCDVVVLEVADGLFHEESATLLTDPRFIERVDGVLFAARDALGAAAGSAWLRERGLPVLGLSGVLTASPLAVAEAEAATSEPLWSLPRLGDPSAAAELFHQLAARR</sequence>
<proteinExistence type="predicted"/>
<organism evidence="1 2">
    <name type="scientific">Desertihabitans brevis</name>
    <dbReference type="NCBI Taxonomy" id="2268447"/>
    <lineage>
        <taxon>Bacteria</taxon>
        <taxon>Bacillati</taxon>
        <taxon>Actinomycetota</taxon>
        <taxon>Actinomycetes</taxon>
        <taxon>Propionibacteriales</taxon>
        <taxon>Propionibacteriaceae</taxon>
        <taxon>Desertihabitans</taxon>
    </lineage>
</organism>
<dbReference type="EMBL" id="QOUI01000005">
    <property type="protein sequence ID" value="RCK69814.1"/>
    <property type="molecule type" value="Genomic_DNA"/>
</dbReference>
<gene>
    <name evidence="1" type="ORF">DT076_08965</name>
</gene>
<protein>
    <submittedName>
        <fullName evidence="1">DUF1611 domain-containing protein</fullName>
    </submittedName>
</protein>